<dbReference type="PANTHER" id="PTHR11136:SF0">
    <property type="entry name" value="DIHYDROFOLATE SYNTHETASE-RELATED"/>
    <property type="match status" value="1"/>
</dbReference>
<comment type="catalytic activity">
    <reaction evidence="18">
        <text>(6S)-5,6,7,8-tetrahydrofolyl-(gamma-L-Glu)(n) + L-glutamate + ATP = (6S)-5,6,7,8-tetrahydrofolyl-(gamma-L-Glu)(n+1) + ADP + phosphate + H(+)</text>
        <dbReference type="Rhea" id="RHEA:10580"/>
        <dbReference type="Rhea" id="RHEA-COMP:14738"/>
        <dbReference type="Rhea" id="RHEA-COMP:14740"/>
        <dbReference type="ChEBI" id="CHEBI:15378"/>
        <dbReference type="ChEBI" id="CHEBI:29985"/>
        <dbReference type="ChEBI" id="CHEBI:30616"/>
        <dbReference type="ChEBI" id="CHEBI:43474"/>
        <dbReference type="ChEBI" id="CHEBI:141005"/>
        <dbReference type="ChEBI" id="CHEBI:456216"/>
        <dbReference type="EC" id="6.3.2.17"/>
    </reaction>
</comment>
<evidence type="ECO:0000256" key="13">
    <source>
        <dbReference type="ARBA" id="ARBA00022842"/>
    </source>
</evidence>
<dbReference type="SUPFAM" id="SSF53623">
    <property type="entry name" value="MurD-like peptide ligases, catalytic domain"/>
    <property type="match status" value="1"/>
</dbReference>
<dbReference type="GO" id="GO:0005737">
    <property type="term" value="C:cytoplasm"/>
    <property type="evidence" value="ECO:0007669"/>
    <property type="project" value="TreeGrafter"/>
</dbReference>
<evidence type="ECO:0000256" key="6">
    <source>
        <dbReference type="ARBA" id="ARBA00013023"/>
    </source>
</evidence>
<evidence type="ECO:0000256" key="19">
    <source>
        <dbReference type="ARBA" id="ARBA00047808"/>
    </source>
</evidence>
<dbReference type="InterPro" id="IPR036615">
    <property type="entry name" value="Mur_ligase_C_dom_sf"/>
</dbReference>
<evidence type="ECO:0000256" key="4">
    <source>
        <dbReference type="ARBA" id="ARBA00005150"/>
    </source>
</evidence>
<evidence type="ECO:0000256" key="22">
    <source>
        <dbReference type="PIRNR" id="PIRNR001563"/>
    </source>
</evidence>
<keyword evidence="10" id="KW-0479">Metal-binding</keyword>
<sequence>MSPLGALLERLAALHPKKIDLSLERMERLAAALGNPERRLPPVVHVAGTNGKGSTVAYLRAALEAAGRRVHTYTSPHLVRFNERIRLAGELVDDARLCDALERVAAANDGGPITFFEVTTAAAFLLFAETPADVLLLEVGLGGRLDATNIIEAPVASVITPISIDHVEFLGDTLEAIAGEKAGIIKPRVPVIVGEQPDEALAVIERTAARRRAPLFARGQQWTVQEEAGRLVYSDEDGLLDLPRPRLMGPHQFDNAGLAVATLRAVPELRVPPPALEAGIRGADWPARLQRLPVGPLVARAPREAEVWLDGGHNAGGGQALAHALAELEERVPRPLVLVVGMLANKDVSGFLGAFAGLAREAICVPVPPEHNGTAPDDLARIAAGLGFSASTAGDVGAALDGLARYPLTPPPRVLVCGSLYLAGTVLAANETLPN</sequence>
<organism evidence="25 26">
    <name type="scientific">Azorhizobium caulinodans (strain ATCC 43989 / DSM 5975 / JCM 20966 / LMG 6465 / NBRC 14845 / NCIMB 13405 / ORS 571)</name>
    <dbReference type="NCBI Taxonomy" id="438753"/>
    <lineage>
        <taxon>Bacteria</taxon>
        <taxon>Pseudomonadati</taxon>
        <taxon>Pseudomonadota</taxon>
        <taxon>Alphaproteobacteria</taxon>
        <taxon>Hyphomicrobiales</taxon>
        <taxon>Xanthobacteraceae</taxon>
        <taxon>Azorhizobium</taxon>
    </lineage>
</organism>
<evidence type="ECO:0000256" key="20">
    <source>
        <dbReference type="ARBA" id="ARBA00049035"/>
    </source>
</evidence>
<evidence type="ECO:0000256" key="10">
    <source>
        <dbReference type="ARBA" id="ARBA00022723"/>
    </source>
</evidence>
<evidence type="ECO:0000256" key="7">
    <source>
        <dbReference type="ARBA" id="ARBA00013025"/>
    </source>
</evidence>
<evidence type="ECO:0000259" key="23">
    <source>
        <dbReference type="Pfam" id="PF02875"/>
    </source>
</evidence>
<dbReference type="eggNOG" id="COG0285">
    <property type="taxonomic scope" value="Bacteria"/>
</dbReference>
<dbReference type="GO" id="GO:0005524">
    <property type="term" value="F:ATP binding"/>
    <property type="evidence" value="ECO:0007669"/>
    <property type="project" value="UniProtKB-KW"/>
</dbReference>
<dbReference type="GO" id="GO:0046872">
    <property type="term" value="F:metal ion binding"/>
    <property type="evidence" value="ECO:0007669"/>
    <property type="project" value="UniProtKB-KW"/>
</dbReference>
<evidence type="ECO:0000256" key="14">
    <source>
        <dbReference type="ARBA" id="ARBA00022909"/>
    </source>
</evidence>
<dbReference type="GO" id="GO:0004326">
    <property type="term" value="F:tetrahydrofolylpolyglutamate synthase activity"/>
    <property type="evidence" value="ECO:0007669"/>
    <property type="project" value="UniProtKB-EC"/>
</dbReference>
<comment type="catalytic activity">
    <reaction evidence="19">
        <text>10-formyltetrahydrofolyl-(gamma-L-Glu)(n) + L-glutamate + ATP = 10-formyltetrahydrofolyl-(gamma-L-Glu)(n+1) + ADP + phosphate + H(+)</text>
        <dbReference type="Rhea" id="RHEA:51904"/>
        <dbReference type="Rhea" id="RHEA-COMP:13088"/>
        <dbReference type="Rhea" id="RHEA-COMP:14300"/>
        <dbReference type="ChEBI" id="CHEBI:15378"/>
        <dbReference type="ChEBI" id="CHEBI:29985"/>
        <dbReference type="ChEBI" id="CHEBI:30616"/>
        <dbReference type="ChEBI" id="CHEBI:43474"/>
        <dbReference type="ChEBI" id="CHEBI:134413"/>
        <dbReference type="ChEBI" id="CHEBI:456216"/>
        <dbReference type="EC" id="6.3.2.17"/>
    </reaction>
</comment>
<dbReference type="InterPro" id="IPR001645">
    <property type="entry name" value="Folylpolyglutamate_synth"/>
</dbReference>
<comment type="pathway">
    <text evidence="3">Cofactor biosynthesis; tetrahydrofolate biosynthesis; 7,8-dihydrofolate from 2-amino-4-hydroxy-6-hydroxymethyl-7,8-dihydropteridine diphosphate and 4-aminobenzoate: step 2/2.</text>
</comment>
<dbReference type="SUPFAM" id="SSF53244">
    <property type="entry name" value="MurD-like peptide ligases, peptide-binding domain"/>
    <property type="match status" value="1"/>
</dbReference>
<dbReference type="HOGENOM" id="CLU_015869_1_1_5"/>
<keyword evidence="12 22" id="KW-0067">ATP-binding</keyword>
<dbReference type="NCBIfam" id="TIGR01499">
    <property type="entry name" value="folC"/>
    <property type="match status" value="1"/>
</dbReference>
<evidence type="ECO:0000256" key="2">
    <source>
        <dbReference type="ARBA" id="ARBA00002714"/>
    </source>
</evidence>
<accession>A8HQ98</accession>
<dbReference type="Pfam" id="PF08245">
    <property type="entry name" value="Mur_ligase_M"/>
    <property type="match status" value="1"/>
</dbReference>
<reference evidence="25 26" key="5">
    <citation type="journal article" date="2010" name="Appl. Environ. Microbiol.">
        <title>phrR-like gene praR of Azorhizobium caulinodans ORS571 is essential for symbiosis with Sesbania rostrata and is involved in expression of reb genes.</title>
        <authorList>
            <person name="Akiba N."/>
            <person name="Aono T."/>
            <person name="Toyazaki H."/>
            <person name="Sato S."/>
            <person name="Oyaizu H."/>
        </authorList>
    </citation>
    <scope>NUCLEOTIDE SEQUENCE [LARGE SCALE GENOMIC DNA]</scope>
    <source>
        <strain evidence="26">ATCC 43989 / DSM 5975 / JCM 20966 / LMG 6465 / NBRC 14845 / NCIMB 13405 / ORS 571</strain>
    </source>
</reference>
<evidence type="ECO:0000256" key="18">
    <source>
        <dbReference type="ARBA" id="ARBA00047493"/>
    </source>
</evidence>
<dbReference type="InterPro" id="IPR036565">
    <property type="entry name" value="Mur-like_cat_sf"/>
</dbReference>
<dbReference type="Pfam" id="PF02875">
    <property type="entry name" value="Mur_ligase_C"/>
    <property type="match status" value="1"/>
</dbReference>
<reference evidence="26" key="2">
    <citation type="submission" date="2007-04" db="EMBL/GenBank/DDBJ databases">
        <title>Complete genome sequence of the nitrogen-fixing bacterium Azorhizobium caulinodans ORS571.</title>
        <authorList>
            <person name="Lee K.B."/>
            <person name="Backer P.D."/>
            <person name="Aono T."/>
            <person name="Liu C.T."/>
            <person name="Suzuki S."/>
            <person name="Suzuki T."/>
            <person name="Kaneko T."/>
            <person name="Yamada M."/>
            <person name="Tabata S."/>
            <person name="Kupfer D.M."/>
            <person name="Najar F.Z."/>
            <person name="Wiley G.B."/>
            <person name="Roe B."/>
            <person name="Binnewies T."/>
            <person name="Ussery D."/>
            <person name="Vereecke D."/>
            <person name="Gevers D."/>
            <person name="Holsters M."/>
            <person name="Oyaizu H."/>
        </authorList>
    </citation>
    <scope>NUCLEOTIDE SEQUENCE [LARGE SCALE GENOMIC DNA]</scope>
    <source>
        <strain evidence="26">ATCC 43989 / DSM 5975 / JCM 20966 / LMG 6465 / NBRC 14845 / NCIMB 13405 / ORS 571</strain>
    </source>
</reference>
<name>A8HQ98_AZOC5</name>
<reference evidence="25 26" key="6">
    <citation type="journal article" date="2011" name="Appl. Environ. Microbiol.">
        <title>Involvement of the azorhizobial chromosome partition gene (parA) in the onset of bacteroid differentiation during Sesbania rostrata stem nodule development.</title>
        <authorList>
            <person name="Liu CT."/>
            <person name="Lee KB."/>
            <person name="Wang YS."/>
            <person name="Peng MH."/>
            <person name="Lee KT."/>
            <person name="Suzuki S."/>
            <person name="Suzuki T."/>
            <person name="Oyaizu H."/>
        </authorList>
    </citation>
    <scope>NUCLEOTIDE SEQUENCE [LARGE SCALE GENOMIC DNA]</scope>
    <source>
        <strain evidence="26">ATCC 43989 / DSM 5975 / JCM 20966 / LMG 6465 / NBRC 14845 / NCIMB 13405 / ORS 571</strain>
    </source>
</reference>
<keyword evidence="13" id="KW-0460">Magnesium</keyword>
<feature type="domain" description="Mur ligase C-terminal" evidence="23">
    <location>
        <begin position="303"/>
        <end position="419"/>
    </location>
</feature>
<comment type="function">
    <text evidence="2">Functions in two distinct reactions of the de novo folate biosynthetic pathway. Catalyzes the addition of a glutamate residue to dihydropteroate (7,8-dihydropteroate or H2Pte) to form dihydrofolate (7,8-dihydrofolate monoglutamate or H2Pte-Glu). Also catalyzes successive additions of L-glutamate to tetrahydrofolate or 10-formyltetrahydrofolate or 5,10-methylenetetrahydrofolate, leading to folylpolyglutamate derivatives.</text>
</comment>
<comment type="pathway">
    <text evidence="4">Cofactor biosynthesis; tetrahydrofolylpolyglutamate biosynthesis.</text>
</comment>
<evidence type="ECO:0000256" key="21">
    <source>
        <dbReference type="ARBA" id="ARBA00049161"/>
    </source>
</evidence>
<evidence type="ECO:0000256" key="15">
    <source>
        <dbReference type="ARBA" id="ARBA00030048"/>
    </source>
</evidence>
<evidence type="ECO:0000256" key="3">
    <source>
        <dbReference type="ARBA" id="ARBA00004799"/>
    </source>
</evidence>
<evidence type="ECO:0000256" key="12">
    <source>
        <dbReference type="ARBA" id="ARBA00022840"/>
    </source>
</evidence>
<dbReference type="EMBL" id="AP009384">
    <property type="protein sequence ID" value="BAF87023.1"/>
    <property type="molecule type" value="Genomic_DNA"/>
</dbReference>
<keyword evidence="26" id="KW-1185">Reference proteome</keyword>
<dbReference type="Gene3D" id="3.40.1190.10">
    <property type="entry name" value="Mur-like, catalytic domain"/>
    <property type="match status" value="1"/>
</dbReference>
<evidence type="ECO:0000256" key="11">
    <source>
        <dbReference type="ARBA" id="ARBA00022741"/>
    </source>
</evidence>
<keyword evidence="14" id="KW-0289">Folate biosynthesis</keyword>
<keyword evidence="11 22" id="KW-0547">Nucleotide-binding</keyword>
<dbReference type="GO" id="GO:0046654">
    <property type="term" value="P:tetrahydrofolate biosynthetic process"/>
    <property type="evidence" value="ECO:0007669"/>
    <property type="project" value="UniProtKB-UniPathway"/>
</dbReference>
<reference evidence="25 26" key="4">
    <citation type="journal article" date="2009" name="Appl. Environ. Microbiol.">
        <title>Comparative genome-wide transcriptional profiling of Azorhizobium caulinodans ORS571 grown under free-living and symbiotic conditions.</title>
        <authorList>
            <person name="Tsukada S."/>
            <person name="Aono T."/>
            <person name="Akiba N."/>
            <person name="Lee KB."/>
            <person name="Liu CT."/>
            <person name="Toyazaki H."/>
            <person name="Oyaizu H."/>
        </authorList>
    </citation>
    <scope>NUCLEOTIDE SEQUENCE [LARGE SCALE GENOMIC DNA]</scope>
    <source>
        <strain evidence="26">ATCC 43989 / DSM 5975 / JCM 20966 / LMG 6465 / NBRC 14845 / NCIMB 13405 / ORS 571</strain>
    </source>
</reference>
<keyword evidence="9 22" id="KW-0436">Ligase</keyword>
<evidence type="ECO:0000256" key="8">
    <source>
        <dbReference type="ARBA" id="ARBA00019357"/>
    </source>
</evidence>
<dbReference type="Proteomes" id="UP000000270">
    <property type="component" value="Chromosome"/>
</dbReference>
<evidence type="ECO:0000256" key="17">
    <source>
        <dbReference type="ARBA" id="ARBA00032510"/>
    </source>
</evidence>
<dbReference type="PROSITE" id="PS01012">
    <property type="entry name" value="FOLYLPOLYGLU_SYNT_2"/>
    <property type="match status" value="1"/>
</dbReference>
<protein>
    <recommendedName>
        <fullName evidence="8">Dihydrofolate synthase/folylpolyglutamate synthase</fullName>
        <ecNumber evidence="6">6.3.2.12</ecNumber>
        <ecNumber evidence="7">6.3.2.17</ecNumber>
    </recommendedName>
    <alternativeName>
        <fullName evidence="17">Folylpoly-gamma-glutamate synthetase-dihydrofolate synthetase</fullName>
    </alternativeName>
    <alternativeName>
        <fullName evidence="15">Folylpolyglutamate synthetase</fullName>
    </alternativeName>
    <alternativeName>
        <fullName evidence="16">Tetrahydrofolylpolyglutamate synthase</fullName>
    </alternativeName>
</protein>
<evidence type="ECO:0000259" key="24">
    <source>
        <dbReference type="Pfam" id="PF08245"/>
    </source>
</evidence>
<dbReference type="RefSeq" id="WP_012169556.1">
    <property type="nucleotide sequence ID" value="NC_009937.1"/>
</dbReference>
<dbReference type="PIRSF" id="PIRSF001563">
    <property type="entry name" value="Folylpolyglu_synth"/>
    <property type="match status" value="1"/>
</dbReference>
<evidence type="ECO:0000313" key="26">
    <source>
        <dbReference type="Proteomes" id="UP000000270"/>
    </source>
</evidence>
<evidence type="ECO:0000256" key="16">
    <source>
        <dbReference type="ARBA" id="ARBA00030592"/>
    </source>
</evidence>
<dbReference type="AlphaFoldDB" id="A8HQ98"/>
<comment type="catalytic activity">
    <reaction evidence="20">
        <text>(6R)-5,10-methylenetetrahydrofolyl-(gamma-L-Glu)(n) + L-glutamate + ATP = (6R)-5,10-methylenetetrahydrofolyl-(gamma-L-Glu)(n+1) + ADP + phosphate + H(+)</text>
        <dbReference type="Rhea" id="RHEA:51912"/>
        <dbReference type="Rhea" id="RHEA-COMP:13257"/>
        <dbReference type="Rhea" id="RHEA-COMP:13258"/>
        <dbReference type="ChEBI" id="CHEBI:15378"/>
        <dbReference type="ChEBI" id="CHEBI:29985"/>
        <dbReference type="ChEBI" id="CHEBI:30616"/>
        <dbReference type="ChEBI" id="CHEBI:43474"/>
        <dbReference type="ChEBI" id="CHEBI:136572"/>
        <dbReference type="ChEBI" id="CHEBI:456216"/>
        <dbReference type="EC" id="6.3.2.17"/>
    </reaction>
</comment>
<comment type="similarity">
    <text evidence="5 22">Belongs to the folylpolyglutamate synthase family.</text>
</comment>
<reference evidence="25 26" key="1">
    <citation type="journal article" date="2007" name="Appl. Environ. Microbiol.">
        <title>Rhizobial factors required for stem nodule maturation and maintenance in Sesbania rostrata-Azorhizobium caulinodans ORS571 symbiosis.</title>
        <authorList>
            <person name="Suzuki S."/>
            <person name="Aono T."/>
            <person name="Lee KB."/>
            <person name="Suzuki T."/>
            <person name="Liu CT."/>
            <person name="Miwa H."/>
            <person name="Wakao S."/>
            <person name="Iki T."/>
            <person name="Oyaizu H."/>
        </authorList>
    </citation>
    <scope>NUCLEOTIDE SEQUENCE [LARGE SCALE GENOMIC DNA]</scope>
    <source>
        <strain evidence="26">ATCC 43989 / DSM 5975 / JCM 20966 / LMG 6465 / NBRC 14845 / NCIMB 13405 / ORS 571</strain>
    </source>
</reference>
<dbReference type="GO" id="GO:0046656">
    <property type="term" value="P:folic acid biosynthetic process"/>
    <property type="evidence" value="ECO:0007669"/>
    <property type="project" value="UniProtKB-KW"/>
</dbReference>
<gene>
    <name evidence="25" type="ordered locus">AZC_1025</name>
</gene>
<comment type="cofactor">
    <cofactor evidence="1">
        <name>Mg(2+)</name>
        <dbReference type="ChEBI" id="CHEBI:18420"/>
    </cofactor>
</comment>
<dbReference type="GO" id="GO:0008841">
    <property type="term" value="F:dihydrofolate synthase activity"/>
    <property type="evidence" value="ECO:0007669"/>
    <property type="project" value="UniProtKB-EC"/>
</dbReference>
<dbReference type="KEGG" id="azc:AZC_1025"/>
<dbReference type="EC" id="6.3.2.12" evidence="6"/>
<evidence type="ECO:0000256" key="9">
    <source>
        <dbReference type="ARBA" id="ARBA00022598"/>
    </source>
</evidence>
<proteinExistence type="inferred from homology"/>
<dbReference type="InterPro" id="IPR004101">
    <property type="entry name" value="Mur_ligase_C"/>
</dbReference>
<comment type="catalytic activity">
    <reaction evidence="21">
        <text>7,8-dihydropteroate + L-glutamate + ATP = 7,8-dihydrofolate + ADP + phosphate + H(+)</text>
        <dbReference type="Rhea" id="RHEA:23584"/>
        <dbReference type="ChEBI" id="CHEBI:15378"/>
        <dbReference type="ChEBI" id="CHEBI:17839"/>
        <dbReference type="ChEBI" id="CHEBI:29985"/>
        <dbReference type="ChEBI" id="CHEBI:30616"/>
        <dbReference type="ChEBI" id="CHEBI:43474"/>
        <dbReference type="ChEBI" id="CHEBI:57451"/>
        <dbReference type="ChEBI" id="CHEBI:456216"/>
        <dbReference type="EC" id="6.3.2.12"/>
    </reaction>
</comment>
<evidence type="ECO:0000256" key="1">
    <source>
        <dbReference type="ARBA" id="ARBA00001946"/>
    </source>
</evidence>
<evidence type="ECO:0000313" key="25">
    <source>
        <dbReference type="EMBL" id="BAF87023.1"/>
    </source>
</evidence>
<dbReference type="Gene3D" id="3.90.190.20">
    <property type="entry name" value="Mur ligase, C-terminal domain"/>
    <property type="match status" value="1"/>
</dbReference>
<feature type="domain" description="Mur ligase central" evidence="24">
    <location>
        <begin position="46"/>
        <end position="204"/>
    </location>
</feature>
<reference evidence="25 26" key="3">
    <citation type="journal article" date="2008" name="BMC Genomics">
        <title>The genome of the versatile nitrogen fixer Azorhizobium caulinodans ORS571.</title>
        <authorList>
            <person name="Lee KB."/>
            <person name="Backer P.D."/>
            <person name="Aono T."/>
            <person name="Liu CT."/>
            <person name="Suzuki S."/>
            <person name="Suzuki T."/>
            <person name="Kaneko T."/>
            <person name="Yamada M."/>
            <person name="Tabata S."/>
            <person name="Kupfer D.M."/>
            <person name="Najar F.Z."/>
            <person name="Wiley G.B."/>
            <person name="Roe B."/>
            <person name="Binnewies T.T."/>
            <person name="Ussery D.W."/>
            <person name="D'Haeze W."/>
            <person name="Herder J.D."/>
            <person name="Gevers D."/>
            <person name="Vereecke D."/>
            <person name="Holsters M."/>
            <person name="Oyaizu H."/>
        </authorList>
    </citation>
    <scope>NUCLEOTIDE SEQUENCE [LARGE SCALE GENOMIC DNA]</scope>
    <source>
        <strain evidence="26">ATCC 43989 / DSM 5975 / JCM 20966 / LMG 6465 / NBRC 14845 / NCIMB 13405 / ORS 571</strain>
    </source>
</reference>
<dbReference type="EC" id="6.3.2.17" evidence="7"/>
<dbReference type="InterPro" id="IPR018109">
    <property type="entry name" value="Folylpolyglutamate_synth_CS"/>
</dbReference>
<dbReference type="PANTHER" id="PTHR11136">
    <property type="entry name" value="FOLYLPOLYGLUTAMATE SYNTHASE-RELATED"/>
    <property type="match status" value="1"/>
</dbReference>
<dbReference type="UniPathway" id="UPA00077">
    <property type="reaction ID" value="UER00157"/>
</dbReference>
<dbReference type="STRING" id="438753.AZC_1025"/>
<evidence type="ECO:0000256" key="5">
    <source>
        <dbReference type="ARBA" id="ARBA00008276"/>
    </source>
</evidence>
<dbReference type="InterPro" id="IPR013221">
    <property type="entry name" value="Mur_ligase_cen"/>
</dbReference>
<dbReference type="FunFam" id="3.40.1190.10:FF:000011">
    <property type="entry name" value="Folylpolyglutamate synthase/dihydrofolate synthase"/>
    <property type="match status" value="1"/>
</dbReference>